<dbReference type="Pfam" id="PF26639">
    <property type="entry name" value="Het-6_barrel"/>
    <property type="match status" value="1"/>
</dbReference>
<dbReference type="Proteomes" id="UP001303889">
    <property type="component" value="Unassembled WGS sequence"/>
</dbReference>
<accession>A0AAN6RWZ2</accession>
<reference evidence="2" key="1">
    <citation type="journal article" date="2023" name="Mol. Phylogenet. Evol.">
        <title>Genome-scale phylogeny and comparative genomics of the fungal order Sordariales.</title>
        <authorList>
            <person name="Hensen N."/>
            <person name="Bonometti L."/>
            <person name="Westerberg I."/>
            <person name="Brannstrom I.O."/>
            <person name="Guillou S."/>
            <person name="Cros-Aarteil S."/>
            <person name="Calhoun S."/>
            <person name="Haridas S."/>
            <person name="Kuo A."/>
            <person name="Mondo S."/>
            <person name="Pangilinan J."/>
            <person name="Riley R."/>
            <person name="LaButti K."/>
            <person name="Andreopoulos B."/>
            <person name="Lipzen A."/>
            <person name="Chen C."/>
            <person name="Yan M."/>
            <person name="Daum C."/>
            <person name="Ng V."/>
            <person name="Clum A."/>
            <person name="Steindorff A."/>
            <person name="Ohm R.A."/>
            <person name="Martin F."/>
            <person name="Silar P."/>
            <person name="Natvig D.O."/>
            <person name="Lalanne C."/>
            <person name="Gautier V."/>
            <person name="Ament-Velasquez S.L."/>
            <person name="Kruys A."/>
            <person name="Hutchinson M.I."/>
            <person name="Powell A.J."/>
            <person name="Barry K."/>
            <person name="Miller A.N."/>
            <person name="Grigoriev I.V."/>
            <person name="Debuchy R."/>
            <person name="Gladieux P."/>
            <person name="Hiltunen Thoren M."/>
            <person name="Johannesson H."/>
        </authorList>
    </citation>
    <scope>NUCLEOTIDE SEQUENCE</scope>
    <source>
        <strain evidence="2">CBS 103.79</strain>
    </source>
</reference>
<evidence type="ECO:0000259" key="1">
    <source>
        <dbReference type="Pfam" id="PF06985"/>
    </source>
</evidence>
<evidence type="ECO:0000313" key="3">
    <source>
        <dbReference type="Proteomes" id="UP001303889"/>
    </source>
</evidence>
<protein>
    <submittedName>
        <fullName evidence="2">Heterokaryon incompatibility protein-domain-containing protein</fullName>
    </submittedName>
</protein>
<dbReference type="InterPro" id="IPR052895">
    <property type="entry name" value="HetReg/Transcr_Mod"/>
</dbReference>
<evidence type="ECO:0000313" key="2">
    <source>
        <dbReference type="EMBL" id="KAK3906035.1"/>
    </source>
</evidence>
<organism evidence="2 3">
    <name type="scientific">Staphylotrichum tortipilum</name>
    <dbReference type="NCBI Taxonomy" id="2831512"/>
    <lineage>
        <taxon>Eukaryota</taxon>
        <taxon>Fungi</taxon>
        <taxon>Dikarya</taxon>
        <taxon>Ascomycota</taxon>
        <taxon>Pezizomycotina</taxon>
        <taxon>Sordariomycetes</taxon>
        <taxon>Sordariomycetidae</taxon>
        <taxon>Sordariales</taxon>
        <taxon>Chaetomiaceae</taxon>
        <taxon>Staphylotrichum</taxon>
    </lineage>
</organism>
<feature type="domain" description="Heterokaryon incompatibility" evidence="1">
    <location>
        <begin position="55"/>
        <end position="217"/>
    </location>
</feature>
<dbReference type="Pfam" id="PF06985">
    <property type="entry name" value="HET"/>
    <property type="match status" value="1"/>
</dbReference>
<reference evidence="2" key="2">
    <citation type="submission" date="2023-05" db="EMBL/GenBank/DDBJ databases">
        <authorList>
            <consortium name="Lawrence Berkeley National Laboratory"/>
            <person name="Steindorff A."/>
            <person name="Hensen N."/>
            <person name="Bonometti L."/>
            <person name="Westerberg I."/>
            <person name="Brannstrom I.O."/>
            <person name="Guillou S."/>
            <person name="Cros-Aarteil S."/>
            <person name="Calhoun S."/>
            <person name="Haridas S."/>
            <person name="Kuo A."/>
            <person name="Mondo S."/>
            <person name="Pangilinan J."/>
            <person name="Riley R."/>
            <person name="Labutti K."/>
            <person name="Andreopoulos B."/>
            <person name="Lipzen A."/>
            <person name="Chen C."/>
            <person name="Yanf M."/>
            <person name="Daum C."/>
            <person name="Ng V."/>
            <person name="Clum A."/>
            <person name="Ohm R."/>
            <person name="Martin F."/>
            <person name="Silar P."/>
            <person name="Natvig D."/>
            <person name="Lalanne C."/>
            <person name="Gautier V."/>
            <person name="Ament-Velasquez S.L."/>
            <person name="Kruys A."/>
            <person name="Hutchinson M.I."/>
            <person name="Powell A.J."/>
            <person name="Barry K."/>
            <person name="Miller A.N."/>
            <person name="Grigoriev I.V."/>
            <person name="Debuchy R."/>
            <person name="Gladieux P."/>
            <person name="Thoren M.H."/>
            <person name="Johannesson H."/>
        </authorList>
    </citation>
    <scope>NUCLEOTIDE SEQUENCE</scope>
    <source>
        <strain evidence="2">CBS 103.79</strain>
    </source>
</reference>
<proteinExistence type="predicted"/>
<dbReference type="AlphaFoldDB" id="A0AAN6RWZ2"/>
<dbReference type="PANTHER" id="PTHR24148:SF73">
    <property type="entry name" value="HET DOMAIN PROTEIN (AFU_ORTHOLOGUE AFUA_8G01020)"/>
    <property type="match status" value="1"/>
</dbReference>
<dbReference type="PANTHER" id="PTHR24148">
    <property type="entry name" value="ANKYRIN REPEAT DOMAIN-CONTAINING PROTEIN 39 HOMOLOG-RELATED"/>
    <property type="match status" value="1"/>
</dbReference>
<dbReference type="EMBL" id="MU855338">
    <property type="protein sequence ID" value="KAK3906035.1"/>
    <property type="molecule type" value="Genomic_DNA"/>
</dbReference>
<sequence>MARPVLTQSYNPYDAGLVGKSNPEFRLLELLPGAQGEQLRGHLSVAEIAASAQQFKALSYAWGSGSELCAILIVPPAGRPVEPHAVAITESLHTALIHLRDAEKPVRLWIDQICINQNNPEEKGAQVRLMGSIYAQAEQVLVWLGPSADESDSLMDAWGVVGQAAWDFGLEGYYTRERWPDLHRMINSPDPSNPKHADVLQHWFARPWFSRAWIVQEFCLCADTVFLCGTKSVPVEIVMLAIQLLRYAMGQLFTLFHAAVPLALLSETSDEPTSRLFSCRQRRRKLDRSDPDAEGDQLHALLRKLYVGRDTQVTLHRDRIFSLLFLAVDGPALEGLEPDYTHQTSPADDARILAAAARAMITNPATGRVDILCLAQFPKAPALAEAGLPSWAPDWRGNLRPSFYVRHEAVASPHLFAACGVHTAVKPLPGPDDEPSVLGLAGYKVDTVESVAPGEPWEDMAWDAVRFAGFFAQVDGLFELASRKALPRFYASEERRAEARWRVPVGDLYWTSAGGMQRLQNEGRVYHVQCWESVQLLAEGAVLSEEEGARRLREWGWKEKLERGEIGSEYRSSMEYVIGKKPFLTKEGYLGMGPAGVEVGDMVVVFCGGRIPFVLRPKEDGLVVPVNETGERERKLFEYIGEAYCDGVMDGEAVETGMLDEFYLA</sequence>
<name>A0AAN6RWZ2_9PEZI</name>
<dbReference type="InterPro" id="IPR010730">
    <property type="entry name" value="HET"/>
</dbReference>
<gene>
    <name evidence="2" type="ORF">C8A05DRAFT_12190</name>
</gene>
<keyword evidence="3" id="KW-1185">Reference proteome</keyword>
<comment type="caution">
    <text evidence="2">The sequence shown here is derived from an EMBL/GenBank/DDBJ whole genome shotgun (WGS) entry which is preliminary data.</text>
</comment>